<feature type="transmembrane region" description="Helical" evidence="3">
    <location>
        <begin position="68"/>
        <end position="87"/>
    </location>
</feature>
<dbReference type="Pfam" id="PF02632">
    <property type="entry name" value="BioY"/>
    <property type="match status" value="1"/>
</dbReference>
<evidence type="ECO:0000313" key="4">
    <source>
        <dbReference type="EMBL" id="MDC5696538.1"/>
    </source>
</evidence>
<accession>A0ABT5GE52</accession>
<keyword evidence="2" id="KW-0813">Transport</keyword>
<keyword evidence="5" id="KW-1185">Reference proteome</keyword>
<dbReference type="InterPro" id="IPR003784">
    <property type="entry name" value="BioY"/>
</dbReference>
<evidence type="ECO:0000256" key="1">
    <source>
        <dbReference type="ARBA" id="ARBA00010692"/>
    </source>
</evidence>
<gene>
    <name evidence="4" type="ORF">OO014_04650</name>
</gene>
<feature type="transmembrane region" description="Helical" evidence="3">
    <location>
        <begin position="123"/>
        <end position="148"/>
    </location>
</feature>
<protein>
    <recommendedName>
        <fullName evidence="2">Biotin transporter</fullName>
    </recommendedName>
</protein>
<evidence type="ECO:0000256" key="2">
    <source>
        <dbReference type="PIRNR" id="PIRNR016661"/>
    </source>
</evidence>
<reference evidence="4 5" key="1">
    <citation type="submission" date="2022-11" db="EMBL/GenBank/DDBJ databases">
        <title>Anaerobic phenanthrene biodegradation by a DNRA strain PheN6.</title>
        <authorList>
            <person name="Zhang Z."/>
        </authorList>
    </citation>
    <scope>NUCLEOTIDE SEQUENCE [LARGE SCALE GENOMIC DNA]</scope>
    <source>
        <strain evidence="4 5">PheN6</strain>
    </source>
</reference>
<feature type="transmembrane region" description="Helical" evidence="3">
    <location>
        <begin position="93"/>
        <end position="111"/>
    </location>
</feature>
<dbReference type="Proteomes" id="UP001150259">
    <property type="component" value="Unassembled WGS sequence"/>
</dbReference>
<feature type="transmembrane region" description="Helical" evidence="3">
    <location>
        <begin position="46"/>
        <end position="63"/>
    </location>
</feature>
<comment type="similarity">
    <text evidence="1 2">Belongs to the BioY family.</text>
</comment>
<keyword evidence="2 3" id="KW-0472">Membrane</keyword>
<feature type="transmembrane region" description="Helical" evidence="3">
    <location>
        <begin position="160"/>
        <end position="186"/>
    </location>
</feature>
<evidence type="ECO:0000256" key="3">
    <source>
        <dbReference type="SAM" id="Phobius"/>
    </source>
</evidence>
<evidence type="ECO:0000313" key="5">
    <source>
        <dbReference type="Proteomes" id="UP001150259"/>
    </source>
</evidence>
<dbReference type="RefSeq" id="WP_272461112.1">
    <property type="nucleotide sequence ID" value="NZ_JAPFQL010000012.1"/>
</dbReference>
<name>A0ABT5GE52_9MICO</name>
<dbReference type="PANTHER" id="PTHR34295">
    <property type="entry name" value="BIOTIN TRANSPORTER BIOY"/>
    <property type="match status" value="1"/>
</dbReference>
<keyword evidence="2" id="KW-1003">Cell membrane</keyword>
<organism evidence="4 5">
    <name type="scientific">Intrasporangium calvum</name>
    <dbReference type="NCBI Taxonomy" id="53358"/>
    <lineage>
        <taxon>Bacteria</taxon>
        <taxon>Bacillati</taxon>
        <taxon>Actinomycetota</taxon>
        <taxon>Actinomycetes</taxon>
        <taxon>Micrococcales</taxon>
        <taxon>Intrasporangiaceae</taxon>
        <taxon>Intrasporangium</taxon>
    </lineage>
</organism>
<feature type="transmembrane region" description="Helical" evidence="3">
    <location>
        <begin position="21"/>
        <end position="40"/>
    </location>
</feature>
<dbReference type="EMBL" id="JAPFQL010000012">
    <property type="protein sequence ID" value="MDC5696538.1"/>
    <property type="molecule type" value="Genomic_DNA"/>
</dbReference>
<comment type="caution">
    <text evidence="4">The sequence shown here is derived from an EMBL/GenBank/DDBJ whole genome shotgun (WGS) entry which is preliminary data.</text>
</comment>
<keyword evidence="3" id="KW-0812">Transmembrane</keyword>
<proteinExistence type="inferred from homology"/>
<keyword evidence="3" id="KW-1133">Transmembrane helix</keyword>
<comment type="subcellular location">
    <subcellularLocation>
        <location evidence="2">Cell membrane</location>
        <topology evidence="2">Multi-pass membrane protein</topology>
    </subcellularLocation>
</comment>
<dbReference type="PANTHER" id="PTHR34295:SF1">
    <property type="entry name" value="BIOTIN TRANSPORTER BIOY"/>
    <property type="match status" value="1"/>
</dbReference>
<dbReference type="Gene3D" id="1.10.1760.20">
    <property type="match status" value="1"/>
</dbReference>
<dbReference type="PIRSF" id="PIRSF016661">
    <property type="entry name" value="BioY"/>
    <property type="match status" value="1"/>
</dbReference>
<sequence>MSSIEAVGVLSDRWAHGRSRTAGLVVAGAALTGLLAQVALPVPGTPVPFTLQTLGVILAGATLGTRRAVLSMGLYVALGAAGVPWFAHNSSGLHLPTFGYLIGFILAAAFVGQLSARGGGRGFWSACGLMIVGSLVIYAVGVPVLALATGASWVDALLMGAVPFLIGDFVKILMAAGLLPGAWAFVNRGSDPV</sequence>